<gene>
    <name evidence="3" type="ORF">AN215_21985</name>
</gene>
<dbReference type="Proteomes" id="UP000176087">
    <property type="component" value="Unassembled WGS sequence"/>
</dbReference>
<dbReference type="AlphaFoldDB" id="A0A1E7JFP8"/>
<dbReference type="STRING" id="933944.AN215_21985"/>
<proteinExistence type="predicted"/>
<keyword evidence="2" id="KW-0812">Transmembrane</keyword>
<accession>A0A1E7JFP8</accession>
<protein>
    <recommendedName>
        <fullName evidence="5">DUF2993 domain-containing protein</fullName>
    </recommendedName>
</protein>
<feature type="compositionally biased region" description="Polar residues" evidence="1">
    <location>
        <begin position="7"/>
        <end position="17"/>
    </location>
</feature>
<evidence type="ECO:0000313" key="4">
    <source>
        <dbReference type="Proteomes" id="UP000176087"/>
    </source>
</evidence>
<feature type="compositionally biased region" description="Pro residues" evidence="1">
    <location>
        <begin position="28"/>
        <end position="37"/>
    </location>
</feature>
<reference evidence="3 4" key="1">
    <citation type="journal article" date="2016" name="Front. Microbiol.">
        <title>Comparative Genomics Analysis of Streptomyces Species Reveals Their Adaptation to the Marine Environment and Their Diversity at the Genomic Level.</title>
        <authorList>
            <person name="Tian X."/>
            <person name="Zhang Z."/>
            <person name="Yang T."/>
            <person name="Chen M."/>
            <person name="Li J."/>
            <person name="Chen F."/>
            <person name="Yang J."/>
            <person name="Li W."/>
            <person name="Zhang B."/>
            <person name="Zhang Z."/>
            <person name="Wu J."/>
            <person name="Zhang C."/>
            <person name="Long L."/>
            <person name="Xiao J."/>
        </authorList>
    </citation>
    <scope>NUCLEOTIDE SEQUENCE [LARGE SCALE GENOMIC DNA]</scope>
    <source>
        <strain evidence="3 4">SCSIO 10390</strain>
    </source>
</reference>
<sequence length="485" mass="51712">MSAHRPPTSSTGWTRTAPNPYEELASPDAPPAAPRGPSPYDALAAGPGRGPRHGGDHGADHAGGQGARHARTGPDGLPVAGSGLYGSPYDGFGGDAGDGHGGETPDDGFLGLALRSEYDEAPEDRMPYLRAVRRRRRSRARRTVKAAVAVVVLLAFLVVGDRWAALYAENKAAGKVKSAMKLHAEPEVHIRGFPFLTQLAGERLDHVDIAVPDVPAGRISVAQVKGSVEDVRIVGGAPSSIKGAVLGRMKGDVLLDFDDLDRELGTSQVDFTAGSRDSVLAHGELPVAGKRVQVGARAHLRRTGDHGVGTTVDRMRLKVPGLFSYTPGKDGGLRLARPVAERIKRDAADAKALFRVGSVAERFGLTPERAAQVRQSETELRRTTGAPRFVDRLMKINMLDVLLEHPSLLKRIGIDPGLIESLKKIEEPKLAEKLSLSVRLPEVPGDVRLREISVEKDGIRAQLTGADMPFGDGAKHMPQGPAGQR</sequence>
<comment type="caution">
    <text evidence="3">The sequence shown here is derived from an EMBL/GenBank/DDBJ whole genome shotgun (WGS) entry which is preliminary data.</text>
</comment>
<feature type="transmembrane region" description="Helical" evidence="2">
    <location>
        <begin position="143"/>
        <end position="160"/>
    </location>
</feature>
<evidence type="ECO:0000313" key="3">
    <source>
        <dbReference type="EMBL" id="OEU85277.1"/>
    </source>
</evidence>
<keyword evidence="4" id="KW-1185">Reference proteome</keyword>
<organism evidence="3 4">
    <name type="scientific">Streptomyces abyssalis</name>
    <dbReference type="NCBI Taxonomy" id="933944"/>
    <lineage>
        <taxon>Bacteria</taxon>
        <taxon>Bacillati</taxon>
        <taxon>Actinomycetota</taxon>
        <taxon>Actinomycetes</taxon>
        <taxon>Kitasatosporales</taxon>
        <taxon>Streptomycetaceae</taxon>
        <taxon>Streptomyces</taxon>
    </lineage>
</organism>
<dbReference type="PATRIC" id="fig|933944.6.peg.2606"/>
<evidence type="ECO:0008006" key="5">
    <source>
        <dbReference type="Google" id="ProtNLM"/>
    </source>
</evidence>
<feature type="region of interest" description="Disordered" evidence="1">
    <location>
        <begin position="464"/>
        <end position="485"/>
    </location>
</feature>
<evidence type="ECO:0000256" key="2">
    <source>
        <dbReference type="SAM" id="Phobius"/>
    </source>
</evidence>
<dbReference type="RefSeq" id="WP_070031226.1">
    <property type="nucleotide sequence ID" value="NZ_LJGT01000041.1"/>
</dbReference>
<keyword evidence="2" id="KW-1133">Transmembrane helix</keyword>
<keyword evidence="2" id="KW-0472">Membrane</keyword>
<dbReference type="InterPro" id="IPR021373">
    <property type="entry name" value="DUF2993"/>
</dbReference>
<dbReference type="EMBL" id="LJGT01000041">
    <property type="protein sequence ID" value="OEU85277.1"/>
    <property type="molecule type" value="Genomic_DNA"/>
</dbReference>
<dbReference type="OrthoDB" id="3215846at2"/>
<name>A0A1E7JFP8_9ACTN</name>
<feature type="region of interest" description="Disordered" evidence="1">
    <location>
        <begin position="1"/>
        <end position="110"/>
    </location>
</feature>
<dbReference type="Pfam" id="PF11209">
    <property type="entry name" value="LmeA"/>
    <property type="match status" value="1"/>
</dbReference>
<evidence type="ECO:0000256" key="1">
    <source>
        <dbReference type="SAM" id="MobiDB-lite"/>
    </source>
</evidence>